<comment type="catalytic activity">
    <reaction evidence="8 9">
        <text>a 6-O-methyl-2'-deoxyguanosine in DNA + L-cysteinyl-[protein] = S-methyl-L-cysteinyl-[protein] + a 2'-deoxyguanosine in DNA</text>
        <dbReference type="Rhea" id="RHEA:24000"/>
        <dbReference type="Rhea" id="RHEA-COMP:10131"/>
        <dbReference type="Rhea" id="RHEA-COMP:10132"/>
        <dbReference type="Rhea" id="RHEA-COMP:11367"/>
        <dbReference type="Rhea" id="RHEA-COMP:11368"/>
        <dbReference type="ChEBI" id="CHEBI:29950"/>
        <dbReference type="ChEBI" id="CHEBI:82612"/>
        <dbReference type="ChEBI" id="CHEBI:85445"/>
        <dbReference type="ChEBI" id="CHEBI:85448"/>
        <dbReference type="EC" id="2.1.1.63"/>
    </reaction>
</comment>
<dbReference type="InterPro" id="IPR036388">
    <property type="entry name" value="WH-like_DNA-bd_sf"/>
</dbReference>
<keyword evidence="6 9" id="KW-0227">DNA damage</keyword>
<dbReference type="InterPro" id="IPR023546">
    <property type="entry name" value="MGMT"/>
</dbReference>
<dbReference type="SUPFAM" id="SSF46767">
    <property type="entry name" value="Methylated DNA-protein cysteine methyltransferase, C-terminal domain"/>
    <property type="match status" value="1"/>
</dbReference>
<keyword evidence="5 9" id="KW-0808">Transferase</keyword>
<dbReference type="SUPFAM" id="SSF53155">
    <property type="entry name" value="Methylated DNA-protein cysteine methyltransferase domain"/>
    <property type="match status" value="1"/>
</dbReference>
<comment type="function">
    <text evidence="9">Involved in the cellular defense against the biological effects of O6-methylguanine (O6-MeG) and O4-methylthymine (O4-MeT) in DNA. Repairs the methylated nucleobase in DNA by stoichiometrically transferring the methyl group to a cysteine residue in the enzyme. This is a suicide reaction: the enzyme is irreversibly inactivated.</text>
</comment>
<evidence type="ECO:0000256" key="1">
    <source>
        <dbReference type="ARBA" id="ARBA00001286"/>
    </source>
</evidence>
<dbReference type="InterPro" id="IPR014048">
    <property type="entry name" value="MethylDNA_cys_MeTrfase_DNA-bd"/>
</dbReference>
<dbReference type="GO" id="GO:0032259">
    <property type="term" value="P:methylation"/>
    <property type="evidence" value="ECO:0007669"/>
    <property type="project" value="UniProtKB-KW"/>
</dbReference>
<feature type="domain" description="Methylguanine DNA methyltransferase ribonuclease-like" evidence="11">
    <location>
        <begin position="6"/>
        <end position="78"/>
    </location>
</feature>
<keyword evidence="4 9" id="KW-0489">Methyltransferase</keyword>
<dbReference type="KEGG" id="dpg:DESPIGER_1820"/>
<organism evidence="12 13">
    <name type="scientific">Desulfovibrio piger</name>
    <dbReference type="NCBI Taxonomy" id="901"/>
    <lineage>
        <taxon>Bacteria</taxon>
        <taxon>Pseudomonadati</taxon>
        <taxon>Thermodesulfobacteriota</taxon>
        <taxon>Desulfovibrionia</taxon>
        <taxon>Desulfovibrionales</taxon>
        <taxon>Desulfovibrionaceae</taxon>
        <taxon>Desulfovibrio</taxon>
    </lineage>
</organism>
<dbReference type="FunFam" id="1.10.10.10:FF:000214">
    <property type="entry name" value="Methylated-DNA--protein-cysteine methyltransferase"/>
    <property type="match status" value="1"/>
</dbReference>
<keyword evidence="7 9" id="KW-0234">DNA repair</keyword>
<comment type="catalytic activity">
    <reaction evidence="1 9">
        <text>a 4-O-methyl-thymidine in DNA + L-cysteinyl-[protein] = a thymidine in DNA + S-methyl-L-cysteinyl-[protein]</text>
        <dbReference type="Rhea" id="RHEA:53428"/>
        <dbReference type="Rhea" id="RHEA-COMP:10131"/>
        <dbReference type="Rhea" id="RHEA-COMP:10132"/>
        <dbReference type="Rhea" id="RHEA-COMP:13555"/>
        <dbReference type="Rhea" id="RHEA-COMP:13556"/>
        <dbReference type="ChEBI" id="CHEBI:29950"/>
        <dbReference type="ChEBI" id="CHEBI:82612"/>
        <dbReference type="ChEBI" id="CHEBI:137386"/>
        <dbReference type="ChEBI" id="CHEBI:137387"/>
        <dbReference type="EC" id="2.1.1.63"/>
    </reaction>
</comment>
<accession>A0A1K1LG24</accession>
<dbReference type="Pfam" id="PF01035">
    <property type="entry name" value="DNA_binding_1"/>
    <property type="match status" value="1"/>
</dbReference>
<dbReference type="InterPro" id="IPR008332">
    <property type="entry name" value="MethylG_MeTrfase_N"/>
</dbReference>
<evidence type="ECO:0000313" key="12">
    <source>
        <dbReference type="EMBL" id="SFV73650.1"/>
    </source>
</evidence>
<protein>
    <recommendedName>
        <fullName evidence="9">Methylated-DNA--protein-cysteine methyltransferase</fullName>
        <ecNumber evidence="9">2.1.1.63</ecNumber>
    </recommendedName>
    <alternativeName>
        <fullName evidence="9">6-O-methylguanine-DNA methyltransferase</fullName>
        <shortName evidence="9">MGMT</shortName>
    </alternativeName>
    <alternativeName>
        <fullName evidence="9">O-6-methylguanine-DNA-alkyltransferase</fullName>
    </alternativeName>
</protein>
<dbReference type="CDD" id="cd06445">
    <property type="entry name" value="ATase"/>
    <property type="match status" value="1"/>
</dbReference>
<evidence type="ECO:0000256" key="6">
    <source>
        <dbReference type="ARBA" id="ARBA00022763"/>
    </source>
</evidence>
<keyword evidence="13" id="KW-1185">Reference proteome</keyword>
<reference evidence="13" key="1">
    <citation type="submission" date="2016-10" db="EMBL/GenBank/DDBJ databases">
        <authorList>
            <person name="Wegmann U."/>
        </authorList>
    </citation>
    <scope>NUCLEOTIDE SEQUENCE [LARGE SCALE GENOMIC DNA]</scope>
</reference>
<dbReference type="EC" id="2.1.1.63" evidence="9"/>
<evidence type="ECO:0000256" key="9">
    <source>
        <dbReference type="HAMAP-Rule" id="MF_00772"/>
    </source>
</evidence>
<evidence type="ECO:0000256" key="7">
    <source>
        <dbReference type="ARBA" id="ARBA00023204"/>
    </source>
</evidence>
<dbReference type="EMBL" id="LT630450">
    <property type="protein sequence ID" value="SFV73650.1"/>
    <property type="molecule type" value="Genomic_DNA"/>
</dbReference>
<dbReference type="GO" id="GO:0006307">
    <property type="term" value="P:DNA alkylation repair"/>
    <property type="evidence" value="ECO:0007669"/>
    <property type="project" value="UniProtKB-UniRule"/>
</dbReference>
<dbReference type="GO" id="GO:0005737">
    <property type="term" value="C:cytoplasm"/>
    <property type="evidence" value="ECO:0007669"/>
    <property type="project" value="UniProtKB-SubCell"/>
</dbReference>
<dbReference type="HAMAP" id="MF_00772">
    <property type="entry name" value="OGT"/>
    <property type="match status" value="1"/>
</dbReference>
<dbReference type="AlphaFoldDB" id="A0A1K1LG24"/>
<gene>
    <name evidence="12" type="ORF">DESPIGER_1820</name>
</gene>
<evidence type="ECO:0000259" key="11">
    <source>
        <dbReference type="Pfam" id="PF02870"/>
    </source>
</evidence>
<dbReference type="Gene3D" id="3.30.160.70">
    <property type="entry name" value="Methylated DNA-protein cysteine methyltransferase domain"/>
    <property type="match status" value="1"/>
</dbReference>
<comment type="miscellaneous">
    <text evidence="9">This enzyme catalyzes only one turnover and therefore is not strictly catalytic. According to one definition, an enzyme is a biocatalyst that acts repeatedly and over many reaction cycles.</text>
</comment>
<dbReference type="OrthoDB" id="9802228at2"/>
<sequence>MPVAGLESPVGPLWLTEEDGHLVALDRTCPLPAPDLCPPGAVSLPGQAVTSPLLHAAREQLAAYFAGRLRRFDLPLAPRGTPFQLRVWRALQDIPYGRTCSYSELAAAVGDPRACRAVGRANGRNPLMIVIPCHRVIAAGGGLGGYSGGLAVKRFLLRLEAGLPLPAGH</sequence>
<dbReference type="Proteomes" id="UP000186323">
    <property type="component" value="Chromosome I"/>
</dbReference>
<dbReference type="InterPro" id="IPR036217">
    <property type="entry name" value="MethylDNA_cys_MeTrfase_DNAb"/>
</dbReference>
<evidence type="ECO:0000256" key="2">
    <source>
        <dbReference type="ARBA" id="ARBA00008711"/>
    </source>
</evidence>
<dbReference type="GO" id="GO:0003908">
    <property type="term" value="F:methylated-DNA-[protein]-cysteine S-methyltransferase activity"/>
    <property type="evidence" value="ECO:0007669"/>
    <property type="project" value="UniProtKB-UniRule"/>
</dbReference>
<dbReference type="RefSeq" id="WP_072335683.1">
    <property type="nucleotide sequence ID" value="NZ_LT630450.1"/>
</dbReference>
<name>A0A1K1LG24_9BACT</name>
<dbReference type="InterPro" id="IPR036631">
    <property type="entry name" value="MGMT_N_sf"/>
</dbReference>
<feature type="domain" description="Methylated-DNA-[protein]-cysteine S-methyltransferase DNA binding" evidence="10">
    <location>
        <begin position="82"/>
        <end position="161"/>
    </location>
</feature>
<comment type="subcellular location">
    <subcellularLocation>
        <location evidence="9">Cytoplasm</location>
    </subcellularLocation>
</comment>
<feature type="active site" description="Nucleophile; methyl group acceptor" evidence="9">
    <location>
        <position position="133"/>
    </location>
</feature>
<evidence type="ECO:0000256" key="4">
    <source>
        <dbReference type="ARBA" id="ARBA00022603"/>
    </source>
</evidence>
<dbReference type="NCBIfam" id="TIGR00589">
    <property type="entry name" value="ogt"/>
    <property type="match status" value="1"/>
</dbReference>
<evidence type="ECO:0000256" key="3">
    <source>
        <dbReference type="ARBA" id="ARBA00022490"/>
    </source>
</evidence>
<dbReference type="InterPro" id="IPR001497">
    <property type="entry name" value="MethylDNA_cys_MeTrfase_AS"/>
</dbReference>
<keyword evidence="3 9" id="KW-0963">Cytoplasm</keyword>
<evidence type="ECO:0000256" key="5">
    <source>
        <dbReference type="ARBA" id="ARBA00022679"/>
    </source>
</evidence>
<evidence type="ECO:0000313" key="13">
    <source>
        <dbReference type="Proteomes" id="UP000186323"/>
    </source>
</evidence>
<dbReference type="Pfam" id="PF02870">
    <property type="entry name" value="Methyltransf_1N"/>
    <property type="match status" value="1"/>
</dbReference>
<dbReference type="Gene3D" id="1.10.10.10">
    <property type="entry name" value="Winged helix-like DNA-binding domain superfamily/Winged helix DNA-binding domain"/>
    <property type="match status" value="1"/>
</dbReference>
<proteinExistence type="inferred from homology"/>
<evidence type="ECO:0000259" key="10">
    <source>
        <dbReference type="Pfam" id="PF01035"/>
    </source>
</evidence>
<dbReference type="PANTHER" id="PTHR10815">
    <property type="entry name" value="METHYLATED-DNA--PROTEIN-CYSTEINE METHYLTRANSFERASE"/>
    <property type="match status" value="1"/>
</dbReference>
<dbReference type="PANTHER" id="PTHR10815:SF5">
    <property type="entry name" value="METHYLATED-DNA--PROTEIN-CYSTEINE METHYLTRANSFERASE"/>
    <property type="match status" value="1"/>
</dbReference>
<evidence type="ECO:0000256" key="8">
    <source>
        <dbReference type="ARBA" id="ARBA00049348"/>
    </source>
</evidence>
<dbReference type="PROSITE" id="PS00374">
    <property type="entry name" value="MGMT"/>
    <property type="match status" value="1"/>
</dbReference>
<comment type="similarity">
    <text evidence="2 9">Belongs to the MGMT family.</text>
</comment>